<dbReference type="GeneID" id="363522"/>
<evidence type="ECO:0000256" key="5">
    <source>
        <dbReference type="ARBA" id="ARBA00022759"/>
    </source>
</evidence>
<evidence type="ECO:0000313" key="14">
    <source>
        <dbReference type="Proteomes" id="UP000002494"/>
    </source>
</evidence>
<gene>
    <name evidence="13 15" type="primary">Dnase1l1</name>
</gene>
<dbReference type="PROSITE" id="PS00919">
    <property type="entry name" value="DNASE_I_1"/>
    <property type="match status" value="1"/>
</dbReference>
<evidence type="ECO:0000256" key="1">
    <source>
        <dbReference type="ARBA" id="ARBA00004240"/>
    </source>
</evidence>
<dbReference type="SUPFAM" id="SSF56219">
    <property type="entry name" value="DNase I-like"/>
    <property type="match status" value="1"/>
</dbReference>
<dbReference type="Proteomes" id="UP000002494">
    <property type="component" value="Chromosome X"/>
</dbReference>
<evidence type="ECO:0000256" key="7">
    <source>
        <dbReference type="ARBA" id="ARBA00022824"/>
    </source>
</evidence>
<dbReference type="PROSITE" id="PS00918">
    <property type="entry name" value="DNASE_I_2"/>
    <property type="match status" value="1"/>
</dbReference>
<dbReference type="Pfam" id="PF03372">
    <property type="entry name" value="Exo_endo_phos"/>
    <property type="match status" value="1"/>
</dbReference>
<dbReference type="PANTHER" id="PTHR11371">
    <property type="entry name" value="DEOXYRIBONUCLEASE"/>
    <property type="match status" value="1"/>
</dbReference>
<feature type="domain" description="Endonuclease/exonuclease/phosphatase" evidence="12">
    <location>
        <begin position="58"/>
        <end position="255"/>
    </location>
</feature>
<dbReference type="Ensembl" id="ENSRNOT00000119460.2">
    <property type="protein sequence ID" value="ENSRNOP00000089112.2"/>
    <property type="gene ID" value="ENSRNOG00000055641.3"/>
</dbReference>
<dbReference type="InterPro" id="IPR005135">
    <property type="entry name" value="Endo/exonuclease/phosphatase"/>
</dbReference>
<dbReference type="RefSeq" id="XP_006229664.1">
    <property type="nucleotide sequence ID" value="XM_006229602.4"/>
</dbReference>
<dbReference type="CTD" id="1774"/>
<dbReference type="InterPro" id="IPR036691">
    <property type="entry name" value="Endo/exonu/phosph_ase_sf"/>
</dbReference>
<accession>A0A8I6A7H1</accession>
<evidence type="ECO:0000256" key="11">
    <source>
        <dbReference type="PIRSR" id="PIRSR000988-2"/>
    </source>
</evidence>
<evidence type="ECO:0000256" key="4">
    <source>
        <dbReference type="ARBA" id="ARBA00022729"/>
    </source>
</evidence>
<dbReference type="SMART" id="SM00476">
    <property type="entry name" value="DNaseIc"/>
    <property type="match status" value="1"/>
</dbReference>
<evidence type="ECO:0000256" key="8">
    <source>
        <dbReference type="ARBA" id="ARBA00023157"/>
    </source>
</evidence>
<comment type="subcellular location">
    <subcellularLocation>
        <location evidence="1">Endoplasmic reticulum</location>
    </subcellularLocation>
</comment>
<dbReference type="CDD" id="cd10282">
    <property type="entry name" value="DNase1"/>
    <property type="match status" value="1"/>
</dbReference>
<evidence type="ECO:0000313" key="15">
    <source>
        <dbReference type="RGD" id="1359588"/>
    </source>
</evidence>
<evidence type="ECO:0000259" key="12">
    <source>
        <dbReference type="Pfam" id="PF03372"/>
    </source>
</evidence>
<dbReference type="InterPro" id="IPR016202">
    <property type="entry name" value="DNase_I"/>
</dbReference>
<dbReference type="GeneTree" id="ENSGT00950000182846"/>
<sequence length="286" mass="32115">MPSGQPVFPRRVPDAYIAMRGLVVASLLILLVGGTDAFRICAFNAHRLTLTKVIKESVMDTLVQILARCDIMVLQEVVDSSQNTVLFLLQKLQRSDKTQVLNFYQYNDTEDIFAREPFVAQFTLPSKILPSVVLVPLHTTPKDVEKELNALYDVFLDVSQRWQNENVILLGDFNADCASLAKKRLNSLLLRTKAGFHWVIPDGEDTTVRASTNCTYDRIVMHGQGCQKLLKAAATFDFPRRFQLTEEEALRVSDHYPVEVELNKAAQGIPPHCLSTLLLLSLSQLG</sequence>
<reference evidence="13" key="2">
    <citation type="submission" date="2025-08" db="UniProtKB">
        <authorList>
            <consortium name="Ensembl"/>
        </authorList>
    </citation>
    <scope>IDENTIFICATION</scope>
    <source>
        <strain evidence="13">Brown Norway</strain>
    </source>
</reference>
<evidence type="ECO:0000256" key="9">
    <source>
        <dbReference type="ARBA" id="ARBA00023180"/>
    </source>
</evidence>
<dbReference type="GO" id="GO:0005783">
    <property type="term" value="C:endoplasmic reticulum"/>
    <property type="evidence" value="ECO:0007669"/>
    <property type="project" value="UniProtKB-SubCell"/>
</dbReference>
<keyword evidence="9" id="KW-0325">Glycoprotein</keyword>
<dbReference type="AlphaFoldDB" id="A0A8I6A7H1"/>
<dbReference type="GO" id="GO:0016787">
    <property type="term" value="F:hydrolase activity"/>
    <property type="evidence" value="ECO:0007669"/>
    <property type="project" value="UniProtKB-KW"/>
</dbReference>
<dbReference type="InterPro" id="IPR033125">
    <property type="entry name" value="DNASE_I_2"/>
</dbReference>
<keyword evidence="5 10" id="KW-0255">Endonuclease</keyword>
<keyword evidence="7" id="KW-0256">Endoplasmic reticulum</keyword>
<evidence type="ECO:0000256" key="2">
    <source>
        <dbReference type="ARBA" id="ARBA00007359"/>
    </source>
</evidence>
<evidence type="ECO:0000313" key="13">
    <source>
        <dbReference type="Ensembl" id="ENSRNOP00000089112.2"/>
    </source>
</evidence>
<keyword evidence="6 10" id="KW-0378">Hydrolase</keyword>
<reference evidence="13" key="3">
    <citation type="submission" date="2025-09" db="UniProtKB">
        <authorList>
            <consortium name="Ensembl"/>
        </authorList>
    </citation>
    <scope>IDENTIFICATION</scope>
    <source>
        <strain evidence="13">Brown Norway</strain>
    </source>
</reference>
<evidence type="ECO:0000256" key="10">
    <source>
        <dbReference type="PIRNR" id="PIRNR000988"/>
    </source>
</evidence>
<dbReference type="PIRSF" id="PIRSF000988">
    <property type="entry name" value="DNase_I_euk"/>
    <property type="match status" value="1"/>
</dbReference>
<comment type="similarity">
    <text evidence="2 10">Belongs to the DNase I family.</text>
</comment>
<name>A0A8I6A7H1_RAT</name>
<reference evidence="13" key="1">
    <citation type="submission" date="2024-01" db="EMBL/GenBank/DDBJ databases">
        <title>GRCr8: a new rat reference genome assembly contstructed from accurate long reads and long range scaffolding.</title>
        <authorList>
            <person name="Doris P.A."/>
            <person name="Kalbfleisch T."/>
            <person name="Li K."/>
            <person name="Howe K."/>
            <person name="Wood J."/>
        </authorList>
    </citation>
    <scope>NUCLEOTIDE SEQUENCE [LARGE SCALE GENOMIC DNA]</scope>
    <source>
        <strain evidence="13">Brown Norway</strain>
    </source>
</reference>
<dbReference type="InterPro" id="IPR018057">
    <property type="entry name" value="Deoxyribonuclease-1_AS"/>
</dbReference>
<dbReference type="Gene3D" id="3.60.10.10">
    <property type="entry name" value="Endonuclease/exonuclease/phosphatase"/>
    <property type="match status" value="1"/>
</dbReference>
<evidence type="ECO:0000256" key="6">
    <source>
        <dbReference type="ARBA" id="ARBA00022801"/>
    </source>
</evidence>
<keyword evidence="8 11" id="KW-1015">Disulfide bond</keyword>
<protein>
    <recommendedName>
        <fullName evidence="10">Deoxyribonuclease</fullName>
    </recommendedName>
</protein>
<dbReference type="RGD" id="1359588">
    <property type="gene designation" value="Dnase1l1"/>
</dbReference>
<keyword evidence="3 10" id="KW-0540">Nuclease</keyword>
<dbReference type="GO" id="GO:0004519">
    <property type="term" value="F:endonuclease activity"/>
    <property type="evidence" value="ECO:0007669"/>
    <property type="project" value="UniProtKB-KW"/>
</dbReference>
<organism evidence="13 14">
    <name type="scientific">Rattus norvegicus</name>
    <name type="common">Rat</name>
    <dbReference type="NCBI Taxonomy" id="10116"/>
    <lineage>
        <taxon>Eukaryota</taxon>
        <taxon>Metazoa</taxon>
        <taxon>Chordata</taxon>
        <taxon>Craniata</taxon>
        <taxon>Vertebrata</taxon>
        <taxon>Euteleostomi</taxon>
        <taxon>Mammalia</taxon>
        <taxon>Eutheria</taxon>
        <taxon>Euarchontoglires</taxon>
        <taxon>Glires</taxon>
        <taxon>Rodentia</taxon>
        <taxon>Myomorpha</taxon>
        <taxon>Muroidea</taxon>
        <taxon>Muridae</taxon>
        <taxon>Murinae</taxon>
        <taxon>Rattus</taxon>
    </lineage>
</organism>
<proteinExistence type="inferred from homology"/>
<keyword evidence="4" id="KW-0732">Signal</keyword>
<evidence type="ECO:0000256" key="3">
    <source>
        <dbReference type="ARBA" id="ARBA00022722"/>
    </source>
</evidence>
<feature type="disulfide bond" description="Essential for enzymatic activity" evidence="11">
    <location>
        <begin position="177"/>
        <end position="214"/>
    </location>
</feature>
<dbReference type="PANTHER" id="PTHR11371:SF28">
    <property type="entry name" value="DEOXYRIBONUCLEASE-1-LIKE 1"/>
    <property type="match status" value="1"/>
</dbReference>
<keyword evidence="14" id="KW-1185">Reference proteome</keyword>
<dbReference type="GO" id="GO:0004536">
    <property type="term" value="F:DNA nuclease activity"/>
    <property type="evidence" value="ECO:0007669"/>
    <property type="project" value="InterPro"/>
</dbReference>
<dbReference type="GO" id="GO:0006308">
    <property type="term" value="P:DNA catabolic process"/>
    <property type="evidence" value="ECO:0007669"/>
    <property type="project" value="InterPro"/>
</dbReference>